<dbReference type="GO" id="GO:0009117">
    <property type="term" value="P:nucleotide metabolic process"/>
    <property type="evidence" value="ECO:0007669"/>
    <property type="project" value="UniProtKB-KW"/>
</dbReference>
<comment type="function">
    <text evidence="10">Pyrophosphatase that catalyzes the hydrolysis of nucleoside triphosphates to their monophosphate derivatives, with a high preference for the non-canonical purine nucleotides XTP (xanthosine triphosphate), dITP (deoxyinosine triphosphate) and ITP. Seems to function as a house-cleaning enzyme that removes non-canonical purine nucleotides from the nucleotide pool, thus preventing their incorporation into DNA/RNA and avoiding chromosomal lesions.</text>
</comment>
<evidence type="ECO:0000256" key="10">
    <source>
        <dbReference type="HAMAP-Rule" id="MF_01405"/>
    </source>
</evidence>
<dbReference type="Pfam" id="PF01725">
    <property type="entry name" value="Ham1p_like"/>
    <property type="match status" value="1"/>
</dbReference>
<evidence type="ECO:0000256" key="4">
    <source>
        <dbReference type="ARBA" id="ARBA00022741"/>
    </source>
</evidence>
<proteinExistence type="inferred from homology"/>
<feature type="binding site" evidence="10">
    <location>
        <begin position="148"/>
        <end position="151"/>
    </location>
    <ligand>
        <name>substrate</name>
    </ligand>
</feature>
<dbReference type="NCBIfam" id="TIGR00042">
    <property type="entry name" value="RdgB/HAM1 family non-canonical purine NTP pyrophosphatase"/>
    <property type="match status" value="1"/>
</dbReference>
<keyword evidence="3 10" id="KW-0479">Metal-binding</keyword>
<dbReference type="FunFam" id="3.90.950.10:FF:000001">
    <property type="entry name" value="dITP/XTP pyrophosphatase"/>
    <property type="match status" value="1"/>
</dbReference>
<gene>
    <name evidence="12" type="primary">rdgB</name>
    <name evidence="12" type="ORF">IAA54_07975</name>
</gene>
<keyword evidence="7 10" id="KW-0546">Nucleotide metabolism</keyword>
<dbReference type="GO" id="GO:0009146">
    <property type="term" value="P:purine nucleoside triphosphate catabolic process"/>
    <property type="evidence" value="ECO:0007669"/>
    <property type="project" value="UniProtKB-UniRule"/>
</dbReference>
<dbReference type="GO" id="GO:0017111">
    <property type="term" value="F:ribonucleoside triphosphate phosphatase activity"/>
    <property type="evidence" value="ECO:0007669"/>
    <property type="project" value="InterPro"/>
</dbReference>
<feature type="binding site" evidence="10">
    <location>
        <begin position="7"/>
        <end position="12"/>
    </location>
    <ligand>
        <name>substrate</name>
    </ligand>
</feature>
<evidence type="ECO:0000256" key="3">
    <source>
        <dbReference type="ARBA" id="ARBA00022723"/>
    </source>
</evidence>
<feature type="binding site" evidence="10">
    <location>
        <position position="66"/>
    </location>
    <ligand>
        <name>substrate</name>
    </ligand>
</feature>
<evidence type="ECO:0000256" key="5">
    <source>
        <dbReference type="ARBA" id="ARBA00022801"/>
    </source>
</evidence>
<dbReference type="Proteomes" id="UP000886785">
    <property type="component" value="Unassembled WGS sequence"/>
</dbReference>
<dbReference type="InterPro" id="IPR002637">
    <property type="entry name" value="RdgB/HAM1"/>
</dbReference>
<feature type="binding site" evidence="10">
    <location>
        <begin position="174"/>
        <end position="175"/>
    </location>
    <ligand>
        <name>substrate</name>
    </ligand>
</feature>
<keyword evidence="5 10" id="KW-0378">Hydrolase</keyword>
<comment type="caution">
    <text evidence="12">The sequence shown here is derived from an EMBL/GenBank/DDBJ whole genome shotgun (WGS) entry which is preliminary data.</text>
</comment>
<dbReference type="GO" id="GO:0035870">
    <property type="term" value="F:dITP diphosphatase activity"/>
    <property type="evidence" value="ECO:0007669"/>
    <property type="project" value="UniProtKB-UniRule"/>
</dbReference>
<name>A0A9D1J1Z9_9FIRM</name>
<comment type="similarity">
    <text evidence="1 10 11">Belongs to the HAM1 NTPase family.</text>
</comment>
<keyword evidence="4 10" id="KW-0547">Nucleotide-binding</keyword>
<feature type="binding site" evidence="10">
    <location>
        <position position="169"/>
    </location>
    <ligand>
        <name>substrate</name>
    </ligand>
</feature>
<dbReference type="HAMAP" id="MF_01405">
    <property type="entry name" value="Non_canon_purine_NTPase"/>
    <property type="match status" value="1"/>
</dbReference>
<dbReference type="InterPro" id="IPR020922">
    <property type="entry name" value="dITP/XTP_pyrophosphatase"/>
</dbReference>
<dbReference type="InterPro" id="IPR029001">
    <property type="entry name" value="ITPase-like_fam"/>
</dbReference>
<evidence type="ECO:0000313" key="12">
    <source>
        <dbReference type="EMBL" id="HIR57594.1"/>
    </source>
</evidence>
<evidence type="ECO:0000256" key="6">
    <source>
        <dbReference type="ARBA" id="ARBA00022842"/>
    </source>
</evidence>
<comment type="cofactor">
    <cofactor evidence="10">
        <name>Mg(2+)</name>
        <dbReference type="ChEBI" id="CHEBI:18420"/>
    </cofactor>
    <text evidence="10">Binds 1 Mg(2+) ion per subunit.</text>
</comment>
<dbReference type="Gene3D" id="3.90.950.10">
    <property type="match status" value="1"/>
</dbReference>
<comment type="subunit">
    <text evidence="2 10">Homodimer.</text>
</comment>
<dbReference type="GO" id="GO:0000166">
    <property type="term" value="F:nucleotide binding"/>
    <property type="evidence" value="ECO:0007669"/>
    <property type="project" value="UniProtKB-KW"/>
</dbReference>
<comment type="catalytic activity">
    <reaction evidence="10">
        <text>ITP + H2O = IMP + diphosphate + H(+)</text>
        <dbReference type="Rhea" id="RHEA:29399"/>
        <dbReference type="ChEBI" id="CHEBI:15377"/>
        <dbReference type="ChEBI" id="CHEBI:15378"/>
        <dbReference type="ChEBI" id="CHEBI:33019"/>
        <dbReference type="ChEBI" id="CHEBI:58053"/>
        <dbReference type="ChEBI" id="CHEBI:61402"/>
        <dbReference type="EC" id="3.6.1.66"/>
    </reaction>
</comment>
<dbReference type="GO" id="GO:0046872">
    <property type="term" value="F:metal ion binding"/>
    <property type="evidence" value="ECO:0007669"/>
    <property type="project" value="UniProtKB-KW"/>
</dbReference>
<evidence type="ECO:0000256" key="2">
    <source>
        <dbReference type="ARBA" id="ARBA00011738"/>
    </source>
</evidence>
<dbReference type="GO" id="GO:0036220">
    <property type="term" value="F:ITP diphosphatase activity"/>
    <property type="evidence" value="ECO:0007669"/>
    <property type="project" value="UniProtKB-UniRule"/>
</dbReference>
<dbReference type="SUPFAM" id="SSF52972">
    <property type="entry name" value="ITPase-like"/>
    <property type="match status" value="1"/>
</dbReference>
<dbReference type="GO" id="GO:0036222">
    <property type="term" value="F:XTP diphosphatase activity"/>
    <property type="evidence" value="ECO:0007669"/>
    <property type="project" value="UniProtKB-UniRule"/>
</dbReference>
<dbReference type="CDD" id="cd00515">
    <property type="entry name" value="HAM1"/>
    <property type="match status" value="1"/>
</dbReference>
<keyword evidence="6 10" id="KW-0460">Magnesium</keyword>
<feature type="binding site" evidence="10">
    <location>
        <position position="65"/>
    </location>
    <ligand>
        <name>Mg(2+)</name>
        <dbReference type="ChEBI" id="CHEBI:18420"/>
    </ligand>
</feature>
<evidence type="ECO:0000256" key="11">
    <source>
        <dbReference type="RuleBase" id="RU003781"/>
    </source>
</evidence>
<dbReference type="PANTHER" id="PTHR11067">
    <property type="entry name" value="INOSINE TRIPHOSPHATE PYROPHOSPHATASE/HAM1 PROTEIN"/>
    <property type="match status" value="1"/>
</dbReference>
<feature type="binding site" evidence="10">
    <location>
        <position position="36"/>
    </location>
    <ligand>
        <name>Mg(2+)</name>
        <dbReference type="ChEBI" id="CHEBI:18420"/>
    </ligand>
</feature>
<dbReference type="GO" id="GO:0005829">
    <property type="term" value="C:cytosol"/>
    <property type="evidence" value="ECO:0007669"/>
    <property type="project" value="TreeGrafter"/>
</dbReference>
<accession>A0A9D1J1Z9</accession>
<organism evidence="12 13">
    <name type="scientific">Candidatus Gallacutalibacter pullicola</name>
    <dbReference type="NCBI Taxonomy" id="2840830"/>
    <lineage>
        <taxon>Bacteria</taxon>
        <taxon>Bacillati</taxon>
        <taxon>Bacillota</taxon>
        <taxon>Clostridia</taxon>
        <taxon>Eubacteriales</taxon>
        <taxon>Candidatus Gallacutalibacter</taxon>
    </lineage>
</organism>
<dbReference type="EMBL" id="DVHF01000087">
    <property type="protein sequence ID" value="HIR57594.1"/>
    <property type="molecule type" value="Genomic_DNA"/>
</dbReference>
<evidence type="ECO:0000256" key="7">
    <source>
        <dbReference type="ARBA" id="ARBA00023080"/>
    </source>
</evidence>
<dbReference type="AlphaFoldDB" id="A0A9D1J1Z9"/>
<dbReference type="PANTHER" id="PTHR11067:SF9">
    <property type="entry name" value="INOSINE TRIPHOSPHATE PYROPHOSPHATASE"/>
    <property type="match status" value="1"/>
</dbReference>
<dbReference type="EC" id="3.6.1.66" evidence="10"/>
<feature type="active site" description="Proton acceptor" evidence="10">
    <location>
        <position position="65"/>
    </location>
</feature>
<evidence type="ECO:0000256" key="1">
    <source>
        <dbReference type="ARBA" id="ARBA00008023"/>
    </source>
</evidence>
<sequence>MKFVIATHNAHKVEEFRRILEPLGIEAVTADFEDVEETGTTFAENAQIKAEAACHATGLPSVADDSGLSVDALGGEPGVYSARWAGEGATDAQRIEKLLRKLDGVPADERTARFVSAIHCAFPDGTAVAVQGECEGTIAFAPAGAGGFGYDPVFLVGDKTYAEMTGAEKDAVSHRGKALRAFVEALKNR</sequence>
<evidence type="ECO:0000256" key="8">
    <source>
        <dbReference type="ARBA" id="ARBA00051875"/>
    </source>
</evidence>
<evidence type="ECO:0000256" key="9">
    <source>
        <dbReference type="ARBA" id="ARBA00052017"/>
    </source>
</evidence>
<protein>
    <recommendedName>
        <fullName evidence="10">dITP/XTP pyrophosphatase</fullName>
        <ecNumber evidence="10">3.6.1.66</ecNumber>
    </recommendedName>
    <alternativeName>
        <fullName evidence="10">Non-canonical purine NTP pyrophosphatase</fullName>
    </alternativeName>
    <alternativeName>
        <fullName evidence="10">Non-standard purine NTP pyrophosphatase</fullName>
    </alternativeName>
    <alternativeName>
        <fullName evidence="10">Nucleoside-triphosphate diphosphatase</fullName>
    </alternativeName>
    <alternativeName>
        <fullName evidence="10">Nucleoside-triphosphate pyrophosphatase</fullName>
        <shortName evidence="10">NTPase</shortName>
    </alternativeName>
</protein>
<reference evidence="12" key="2">
    <citation type="journal article" date="2021" name="PeerJ">
        <title>Extensive microbial diversity within the chicken gut microbiome revealed by metagenomics and culture.</title>
        <authorList>
            <person name="Gilroy R."/>
            <person name="Ravi A."/>
            <person name="Getino M."/>
            <person name="Pursley I."/>
            <person name="Horton D.L."/>
            <person name="Alikhan N.F."/>
            <person name="Baker D."/>
            <person name="Gharbi K."/>
            <person name="Hall N."/>
            <person name="Watson M."/>
            <person name="Adriaenssens E.M."/>
            <person name="Foster-Nyarko E."/>
            <person name="Jarju S."/>
            <person name="Secka A."/>
            <person name="Antonio M."/>
            <person name="Oren A."/>
            <person name="Chaudhuri R.R."/>
            <person name="La Ragione R."/>
            <person name="Hildebrand F."/>
            <person name="Pallen M.J."/>
        </authorList>
    </citation>
    <scope>NUCLEOTIDE SEQUENCE</scope>
    <source>
        <strain evidence="12">ChiSjej1B19-7085</strain>
    </source>
</reference>
<comment type="catalytic activity">
    <reaction evidence="8 10">
        <text>dITP + H2O = dIMP + diphosphate + H(+)</text>
        <dbReference type="Rhea" id="RHEA:28342"/>
        <dbReference type="ChEBI" id="CHEBI:15377"/>
        <dbReference type="ChEBI" id="CHEBI:15378"/>
        <dbReference type="ChEBI" id="CHEBI:33019"/>
        <dbReference type="ChEBI" id="CHEBI:61194"/>
        <dbReference type="ChEBI" id="CHEBI:61382"/>
        <dbReference type="EC" id="3.6.1.66"/>
    </reaction>
</comment>
<comment type="catalytic activity">
    <reaction evidence="9 10">
        <text>XTP + H2O = XMP + diphosphate + H(+)</text>
        <dbReference type="Rhea" id="RHEA:28610"/>
        <dbReference type="ChEBI" id="CHEBI:15377"/>
        <dbReference type="ChEBI" id="CHEBI:15378"/>
        <dbReference type="ChEBI" id="CHEBI:33019"/>
        <dbReference type="ChEBI" id="CHEBI:57464"/>
        <dbReference type="ChEBI" id="CHEBI:61314"/>
        <dbReference type="EC" id="3.6.1.66"/>
    </reaction>
</comment>
<reference evidence="12" key="1">
    <citation type="submission" date="2020-10" db="EMBL/GenBank/DDBJ databases">
        <authorList>
            <person name="Gilroy R."/>
        </authorList>
    </citation>
    <scope>NUCLEOTIDE SEQUENCE</scope>
    <source>
        <strain evidence="12">ChiSjej1B19-7085</strain>
    </source>
</reference>
<evidence type="ECO:0000313" key="13">
    <source>
        <dbReference type="Proteomes" id="UP000886785"/>
    </source>
</evidence>